<evidence type="ECO:0000313" key="5">
    <source>
        <dbReference type="EMBL" id="CAF1480782.1"/>
    </source>
</evidence>
<dbReference type="InterPro" id="IPR005172">
    <property type="entry name" value="CRC"/>
</dbReference>
<dbReference type="AlphaFoldDB" id="A0A815RQ60"/>
<dbReference type="InterPro" id="IPR033467">
    <property type="entry name" value="Tesmin/TSO1-like_CXC"/>
</dbReference>
<organism evidence="5 6">
    <name type="scientific">Rotaria sordida</name>
    <dbReference type="NCBI Taxonomy" id="392033"/>
    <lineage>
        <taxon>Eukaryota</taxon>
        <taxon>Metazoa</taxon>
        <taxon>Spiralia</taxon>
        <taxon>Gnathifera</taxon>
        <taxon>Rotifera</taxon>
        <taxon>Eurotatoria</taxon>
        <taxon>Bdelloidea</taxon>
        <taxon>Philodinida</taxon>
        <taxon>Philodinidae</taxon>
        <taxon>Rotaria</taxon>
    </lineage>
</organism>
<feature type="domain" description="CRC" evidence="4">
    <location>
        <begin position="1"/>
        <end position="77"/>
    </location>
</feature>
<dbReference type="OrthoDB" id="10012048at2759"/>
<comment type="caution">
    <text evidence="5">The sequence shown here is derived from an EMBL/GenBank/DDBJ whole genome shotgun (WGS) entry which is preliminary data.</text>
</comment>
<gene>
    <name evidence="5" type="ORF">RFH988_LOCUS37976</name>
</gene>
<dbReference type="PROSITE" id="PS51634">
    <property type="entry name" value="CRC"/>
    <property type="match status" value="1"/>
</dbReference>
<comment type="similarity">
    <text evidence="2">Belongs to the lin-54 family.</text>
</comment>
<dbReference type="EMBL" id="CAJNOO010008337">
    <property type="protein sequence ID" value="CAF1480782.1"/>
    <property type="molecule type" value="Genomic_DNA"/>
</dbReference>
<proteinExistence type="inferred from homology"/>
<dbReference type="Proteomes" id="UP000663882">
    <property type="component" value="Unassembled WGS sequence"/>
</dbReference>
<accession>A0A815RQ60</accession>
<protein>
    <recommendedName>
        <fullName evidence="4">CRC domain-containing protein</fullName>
    </recommendedName>
</protein>
<evidence type="ECO:0000256" key="2">
    <source>
        <dbReference type="ARBA" id="ARBA00007267"/>
    </source>
</evidence>
<comment type="subcellular location">
    <subcellularLocation>
        <location evidence="1">Nucleus</location>
    </subcellularLocation>
</comment>
<name>A0A815RQ60_9BILA</name>
<evidence type="ECO:0000313" key="6">
    <source>
        <dbReference type="Proteomes" id="UP000663882"/>
    </source>
</evidence>
<dbReference type="SMART" id="SM01114">
    <property type="entry name" value="CXC"/>
    <property type="match status" value="1"/>
</dbReference>
<keyword evidence="3" id="KW-0539">Nucleus</keyword>
<sequence length="229" mass="26718">KFYQSIILTSSTLTMWFDEDQQTKSNNIVTEENSSDEETEKCTCRKGCSTRSCSCFKNGSGCNSSCGCNGTCRNMFNHLEYFFGKDEKYSAHPCFAQWLKKTVKNADALQMIDREKLRQRIIKSENYPEMFKDDDNSKEWKKKNENEKLIDIQSLFRNLMSNQATDLYYSFCQDDVCDSGNDWHCAICRRCMDWRVWHCDKCNKCSWGSSLPCERCGDSNSDSELSDYF</sequence>
<evidence type="ECO:0000259" key="4">
    <source>
        <dbReference type="PROSITE" id="PS51634"/>
    </source>
</evidence>
<evidence type="ECO:0000256" key="3">
    <source>
        <dbReference type="ARBA" id="ARBA00023242"/>
    </source>
</evidence>
<evidence type="ECO:0000256" key="1">
    <source>
        <dbReference type="ARBA" id="ARBA00004123"/>
    </source>
</evidence>
<reference evidence="5" key="1">
    <citation type="submission" date="2021-02" db="EMBL/GenBank/DDBJ databases">
        <authorList>
            <person name="Nowell W R."/>
        </authorList>
    </citation>
    <scope>NUCLEOTIDE SEQUENCE</scope>
</reference>
<dbReference type="GO" id="GO:0005634">
    <property type="term" value="C:nucleus"/>
    <property type="evidence" value="ECO:0007669"/>
    <property type="project" value="UniProtKB-SubCell"/>
</dbReference>
<feature type="non-terminal residue" evidence="5">
    <location>
        <position position="1"/>
    </location>
</feature>